<dbReference type="AlphaFoldDB" id="A0A8H6M552"/>
<organism evidence="2 3">
    <name type="scientific">Ephemerocybe angulata</name>
    <dbReference type="NCBI Taxonomy" id="980116"/>
    <lineage>
        <taxon>Eukaryota</taxon>
        <taxon>Fungi</taxon>
        <taxon>Dikarya</taxon>
        <taxon>Basidiomycota</taxon>
        <taxon>Agaricomycotina</taxon>
        <taxon>Agaricomycetes</taxon>
        <taxon>Agaricomycetidae</taxon>
        <taxon>Agaricales</taxon>
        <taxon>Agaricineae</taxon>
        <taxon>Psathyrellaceae</taxon>
        <taxon>Ephemerocybe</taxon>
    </lineage>
</organism>
<feature type="region of interest" description="Disordered" evidence="1">
    <location>
        <begin position="36"/>
        <end position="67"/>
    </location>
</feature>
<sequence>MPYSRVSEPSQYVADATFNTHLGCFMPTISSFRDSDAASNRRQLGLPSTRQHSTFSPPDSIHQQSNVSSVESRSISLQETIPSTIWDDVILVLREREIQKAVEEAEIELGRKVTECMGILRDLSGMHQEERRVSKEQARLSSAGCTVQSRGLAYNYDQQQRLRDFSHHFPDYDVNSVGRRLPLSPEAHALQQIGSTYYKEPSLLSASFNFVWNSLSSHLSNLLFGACRRLYA</sequence>
<accession>A0A8H6M552</accession>
<protein>
    <submittedName>
        <fullName evidence="2">Uncharacterized protein</fullName>
    </submittedName>
</protein>
<evidence type="ECO:0000313" key="3">
    <source>
        <dbReference type="Proteomes" id="UP000521943"/>
    </source>
</evidence>
<reference evidence="2 3" key="1">
    <citation type="submission" date="2020-07" db="EMBL/GenBank/DDBJ databases">
        <title>Comparative genomics of pyrophilous fungi reveals a link between fire events and developmental genes.</title>
        <authorList>
            <consortium name="DOE Joint Genome Institute"/>
            <person name="Steindorff A.S."/>
            <person name="Carver A."/>
            <person name="Calhoun S."/>
            <person name="Stillman K."/>
            <person name="Liu H."/>
            <person name="Lipzen A."/>
            <person name="Pangilinan J."/>
            <person name="Labutti K."/>
            <person name="Bruns T.D."/>
            <person name="Grigoriev I.V."/>
        </authorList>
    </citation>
    <scope>NUCLEOTIDE SEQUENCE [LARGE SCALE GENOMIC DNA]</scope>
    <source>
        <strain evidence="2 3">CBS 144469</strain>
    </source>
</reference>
<keyword evidence="3" id="KW-1185">Reference proteome</keyword>
<evidence type="ECO:0000256" key="1">
    <source>
        <dbReference type="SAM" id="MobiDB-lite"/>
    </source>
</evidence>
<feature type="compositionally biased region" description="Polar residues" evidence="1">
    <location>
        <begin position="36"/>
        <end position="64"/>
    </location>
</feature>
<dbReference type="EMBL" id="JACGCI010000043">
    <property type="protein sequence ID" value="KAF6752556.1"/>
    <property type="molecule type" value="Genomic_DNA"/>
</dbReference>
<gene>
    <name evidence="2" type="ORF">DFP72DRAFT_1171460</name>
</gene>
<dbReference type="OrthoDB" id="3124883at2759"/>
<comment type="caution">
    <text evidence="2">The sequence shown here is derived from an EMBL/GenBank/DDBJ whole genome shotgun (WGS) entry which is preliminary data.</text>
</comment>
<proteinExistence type="predicted"/>
<evidence type="ECO:0000313" key="2">
    <source>
        <dbReference type="EMBL" id="KAF6752556.1"/>
    </source>
</evidence>
<dbReference type="Proteomes" id="UP000521943">
    <property type="component" value="Unassembled WGS sequence"/>
</dbReference>
<name>A0A8H6M552_9AGAR</name>